<dbReference type="PANTHER" id="PTHR38693:SF1">
    <property type="entry name" value="UBIQUINONE BIOSYNTHESIS ACCESSORY FACTOR UBIJ"/>
    <property type="match status" value="1"/>
</dbReference>
<evidence type="ECO:0000313" key="3">
    <source>
        <dbReference type="Proteomes" id="UP000294338"/>
    </source>
</evidence>
<evidence type="ECO:0000313" key="2">
    <source>
        <dbReference type="EMBL" id="VFP80703.1"/>
    </source>
</evidence>
<evidence type="ECO:0000259" key="1">
    <source>
        <dbReference type="Pfam" id="PF02036"/>
    </source>
</evidence>
<name>A0A451D4W2_9GAMM</name>
<protein>
    <submittedName>
        <fullName evidence="2">Ubiquinone biosynthesis protein UbiJ</fullName>
    </submittedName>
</protein>
<dbReference type="EMBL" id="LR217705">
    <property type="protein sequence ID" value="VFP80703.1"/>
    <property type="molecule type" value="Genomic_DNA"/>
</dbReference>
<dbReference type="InterPro" id="IPR038989">
    <property type="entry name" value="UbiJ"/>
</dbReference>
<sequence>MIFLTVMMTILEKIINAIVYREQTIESTQKNLCGHSLLLIINEINLSMVFIFGKNQAKIFNHYRGVADCTLTTTLTTLLKLYNYQEFIKLLQDEKLRVTGDLKIIEVFLMTLALDDMEFDLGEYLSPWVGDIIAESIGQFFYNRYKLMNYAMQRKKECLSQTIIEEWRLSPGSIEMSWFIKEVEECLNILDIFDNRIHLLEIS</sequence>
<dbReference type="Pfam" id="PF02036">
    <property type="entry name" value="SCP2"/>
    <property type="match status" value="1"/>
</dbReference>
<dbReference type="AlphaFoldDB" id="A0A451D4W2"/>
<dbReference type="PANTHER" id="PTHR38693">
    <property type="entry name" value="UBIQUINONE BIOSYNTHESIS PROTEIN UBIJ"/>
    <property type="match status" value="1"/>
</dbReference>
<dbReference type="InterPro" id="IPR003033">
    <property type="entry name" value="SCP2_sterol-bd_dom"/>
</dbReference>
<proteinExistence type="predicted"/>
<dbReference type="GO" id="GO:0006744">
    <property type="term" value="P:ubiquinone biosynthetic process"/>
    <property type="evidence" value="ECO:0007669"/>
    <property type="project" value="InterPro"/>
</dbReference>
<dbReference type="Proteomes" id="UP000294338">
    <property type="component" value="Chromosome 1"/>
</dbReference>
<accession>A0A451D4W2</accession>
<organism evidence="2 3">
    <name type="scientific">Candidatus Erwinia haradaeae</name>
    <dbReference type="NCBI Taxonomy" id="1922217"/>
    <lineage>
        <taxon>Bacteria</taxon>
        <taxon>Pseudomonadati</taxon>
        <taxon>Pseudomonadota</taxon>
        <taxon>Gammaproteobacteria</taxon>
        <taxon>Enterobacterales</taxon>
        <taxon>Erwiniaceae</taxon>
        <taxon>Erwinia</taxon>
    </lineage>
</organism>
<keyword evidence="2" id="KW-0830">Ubiquinone</keyword>
<gene>
    <name evidence="2" type="primary">ubiJ</name>
    <name evidence="2" type="ORF">ERCISPPS3390_590</name>
</gene>
<reference evidence="2 3" key="1">
    <citation type="submission" date="2019-02" db="EMBL/GenBank/DDBJ databases">
        <authorList>
            <person name="Manzano-Marin A."/>
            <person name="Manzano-Marin A."/>
        </authorList>
    </citation>
    <scope>NUCLEOTIDE SEQUENCE [LARGE SCALE GENOMIC DNA]</scope>
    <source>
        <strain evidence="2 3">ErCisplendens/pseudotsugae</strain>
    </source>
</reference>
<feature type="domain" description="SCP2" evidence="1">
    <location>
        <begin position="16"/>
        <end position="105"/>
    </location>
</feature>